<evidence type="ECO:0000313" key="4">
    <source>
        <dbReference type="Proteomes" id="UP000739538"/>
    </source>
</evidence>
<dbReference type="PROSITE" id="PS51186">
    <property type="entry name" value="GNAT"/>
    <property type="match status" value="1"/>
</dbReference>
<accession>A0A956SE31</accession>
<dbReference type="CDD" id="cd04301">
    <property type="entry name" value="NAT_SF"/>
    <property type="match status" value="1"/>
</dbReference>
<reference evidence="3" key="2">
    <citation type="journal article" date="2021" name="Microbiome">
        <title>Successional dynamics and alternative stable states in a saline activated sludge microbial community over 9 years.</title>
        <authorList>
            <person name="Wang Y."/>
            <person name="Ye J."/>
            <person name="Ju F."/>
            <person name="Liu L."/>
            <person name="Boyd J.A."/>
            <person name="Deng Y."/>
            <person name="Parks D.H."/>
            <person name="Jiang X."/>
            <person name="Yin X."/>
            <person name="Woodcroft B.J."/>
            <person name="Tyson G.W."/>
            <person name="Hugenholtz P."/>
            <person name="Polz M.F."/>
            <person name="Zhang T."/>
        </authorList>
    </citation>
    <scope>NUCLEOTIDE SEQUENCE</scope>
    <source>
        <strain evidence="3">HKST-UBA02</strain>
    </source>
</reference>
<sequence>MPHFTTRILRAELAHRDECIAFGKCAASKWPDSQAGTMAVGTGAVVYMGPGMYVNRAIGLGLEHFDVGVSPSNQVAKRDPTESFDIGDPSNQMSDDEPTDVPAESFESQIERIEAFCAERNLAPEIQICDRGSEHLVAVLTARGYTLQSRRNVHLYVPDTEASTSTLDVDDEPSDLGQPLRDDPMDPRDFRIEAVDEALFPNWRDVHSEGFTSGSAAKQTNDLFCEVAHAVPEAEDFVALLGDVPVAVASLVTFDGVAWLGGMATRPAYRRRGFQAALLRHRIAHALSSGSDLVVTSTDPESASERNVLRAGFRPLYVQLTYVRS</sequence>
<dbReference type="InterPro" id="IPR016181">
    <property type="entry name" value="Acyl_CoA_acyltransferase"/>
</dbReference>
<dbReference type="AlphaFoldDB" id="A0A956SE31"/>
<reference evidence="3" key="1">
    <citation type="submission" date="2020-04" db="EMBL/GenBank/DDBJ databases">
        <authorList>
            <person name="Zhang T."/>
        </authorList>
    </citation>
    <scope>NUCLEOTIDE SEQUENCE</scope>
    <source>
        <strain evidence="3">HKST-UBA02</strain>
    </source>
</reference>
<dbReference type="Pfam" id="PF00583">
    <property type="entry name" value="Acetyltransf_1"/>
    <property type="match status" value="1"/>
</dbReference>
<feature type="domain" description="N-acetyltransferase" evidence="2">
    <location>
        <begin position="190"/>
        <end position="325"/>
    </location>
</feature>
<evidence type="ECO:0000259" key="2">
    <source>
        <dbReference type="PROSITE" id="PS51186"/>
    </source>
</evidence>
<gene>
    <name evidence="3" type="ORF">KDA27_15870</name>
</gene>
<evidence type="ECO:0000313" key="3">
    <source>
        <dbReference type="EMBL" id="MCA9757282.1"/>
    </source>
</evidence>
<name>A0A956SE31_UNCEI</name>
<feature type="region of interest" description="Disordered" evidence="1">
    <location>
        <begin position="72"/>
        <end position="101"/>
    </location>
</feature>
<organism evidence="3 4">
    <name type="scientific">Eiseniibacteriota bacterium</name>
    <dbReference type="NCBI Taxonomy" id="2212470"/>
    <lineage>
        <taxon>Bacteria</taxon>
        <taxon>Candidatus Eiseniibacteriota</taxon>
    </lineage>
</organism>
<dbReference type="SUPFAM" id="SSF55729">
    <property type="entry name" value="Acyl-CoA N-acyltransferases (Nat)"/>
    <property type="match status" value="1"/>
</dbReference>
<evidence type="ECO:0000256" key="1">
    <source>
        <dbReference type="SAM" id="MobiDB-lite"/>
    </source>
</evidence>
<feature type="region of interest" description="Disordered" evidence="1">
    <location>
        <begin position="162"/>
        <end position="187"/>
    </location>
</feature>
<proteinExistence type="predicted"/>
<protein>
    <submittedName>
        <fullName evidence="3">GNAT family N-acetyltransferase</fullName>
    </submittedName>
</protein>
<comment type="caution">
    <text evidence="3">The sequence shown here is derived from an EMBL/GenBank/DDBJ whole genome shotgun (WGS) entry which is preliminary data.</text>
</comment>
<dbReference type="EMBL" id="JAGQHS010000091">
    <property type="protein sequence ID" value="MCA9757282.1"/>
    <property type="molecule type" value="Genomic_DNA"/>
</dbReference>
<dbReference type="Proteomes" id="UP000739538">
    <property type="component" value="Unassembled WGS sequence"/>
</dbReference>
<dbReference type="InterPro" id="IPR000182">
    <property type="entry name" value="GNAT_dom"/>
</dbReference>
<dbReference type="Gene3D" id="3.40.630.30">
    <property type="match status" value="1"/>
</dbReference>
<dbReference type="GO" id="GO:0016747">
    <property type="term" value="F:acyltransferase activity, transferring groups other than amino-acyl groups"/>
    <property type="evidence" value="ECO:0007669"/>
    <property type="project" value="InterPro"/>
</dbReference>